<evidence type="ECO:0000313" key="2">
    <source>
        <dbReference type="Proteomes" id="UP000030764"/>
    </source>
</evidence>
<protein>
    <submittedName>
        <fullName evidence="1">Uncharacterized protein</fullName>
    </submittedName>
</protein>
<proteinExistence type="predicted"/>
<dbReference type="AlphaFoldDB" id="A0A085MK75"/>
<gene>
    <name evidence="1" type="ORF">M513_01291</name>
</gene>
<name>A0A085MK75_9BILA</name>
<sequence>MAHGIYGTCLRAVWCKVLFTTHHFGISSDSEVARNTAQIIDIRLRVKTLDYSQYTAICQNVPASSPFWQLSSADEVFIVLVPPACTLRSPSMQIQRCGQYTKEH</sequence>
<keyword evidence="2" id="KW-1185">Reference proteome</keyword>
<evidence type="ECO:0000313" key="1">
    <source>
        <dbReference type="EMBL" id="KFD57621.1"/>
    </source>
</evidence>
<dbReference type="EMBL" id="KL363187">
    <property type="protein sequence ID" value="KFD57621.1"/>
    <property type="molecule type" value="Genomic_DNA"/>
</dbReference>
<dbReference type="Proteomes" id="UP000030764">
    <property type="component" value="Unassembled WGS sequence"/>
</dbReference>
<accession>A0A085MK75</accession>
<reference evidence="1 2" key="1">
    <citation type="journal article" date="2014" name="Nat. Genet.">
        <title>Genome and transcriptome of the porcine whipworm Trichuris suis.</title>
        <authorList>
            <person name="Jex A.R."/>
            <person name="Nejsum P."/>
            <person name="Schwarz E.M."/>
            <person name="Hu L."/>
            <person name="Young N.D."/>
            <person name="Hall R.S."/>
            <person name="Korhonen P.K."/>
            <person name="Liao S."/>
            <person name="Thamsborg S."/>
            <person name="Xia J."/>
            <person name="Xu P."/>
            <person name="Wang S."/>
            <person name="Scheerlinck J.P."/>
            <person name="Hofmann A."/>
            <person name="Sternberg P.W."/>
            <person name="Wang J."/>
            <person name="Gasser R.B."/>
        </authorList>
    </citation>
    <scope>NUCLEOTIDE SEQUENCE [LARGE SCALE GENOMIC DNA]</scope>
    <source>
        <strain evidence="1">DCEP-RM93M</strain>
    </source>
</reference>
<organism evidence="1 2">
    <name type="scientific">Trichuris suis</name>
    <name type="common">pig whipworm</name>
    <dbReference type="NCBI Taxonomy" id="68888"/>
    <lineage>
        <taxon>Eukaryota</taxon>
        <taxon>Metazoa</taxon>
        <taxon>Ecdysozoa</taxon>
        <taxon>Nematoda</taxon>
        <taxon>Enoplea</taxon>
        <taxon>Dorylaimia</taxon>
        <taxon>Trichinellida</taxon>
        <taxon>Trichuridae</taxon>
        <taxon>Trichuris</taxon>
    </lineage>
</organism>